<dbReference type="Proteomes" id="UP000648187">
    <property type="component" value="Unassembled WGS sequence"/>
</dbReference>
<feature type="region of interest" description="Disordered" evidence="9">
    <location>
        <begin position="62"/>
        <end position="92"/>
    </location>
</feature>
<evidence type="ECO:0000256" key="1">
    <source>
        <dbReference type="ARBA" id="ARBA00004123"/>
    </source>
</evidence>
<comment type="caution">
    <text evidence="11">The sequence shown here is derived from an EMBL/GenBank/DDBJ whole genome shotgun (WGS) entry which is preliminary data.</text>
</comment>
<evidence type="ECO:0000256" key="2">
    <source>
        <dbReference type="ARBA" id="ARBA00006661"/>
    </source>
</evidence>
<feature type="region of interest" description="Disordered" evidence="9">
    <location>
        <begin position="786"/>
        <end position="808"/>
    </location>
</feature>
<feature type="region of interest" description="Disordered" evidence="9">
    <location>
        <begin position="1006"/>
        <end position="1034"/>
    </location>
</feature>
<dbReference type="InterPro" id="IPR018574">
    <property type="entry name" value="Structure-sp_endonuc_su_Slx4"/>
</dbReference>
<evidence type="ECO:0000256" key="5">
    <source>
        <dbReference type="ARBA" id="ARBA00023204"/>
    </source>
</evidence>
<comment type="subcellular location">
    <subcellularLocation>
        <location evidence="1">Nucleus</location>
    </subcellularLocation>
</comment>
<evidence type="ECO:0000256" key="4">
    <source>
        <dbReference type="ARBA" id="ARBA00023172"/>
    </source>
</evidence>
<comment type="similarity">
    <text evidence="2">Belongs to the SLX4 family.</text>
</comment>
<gene>
    <name evidence="11" type="ORF">HW555_001004</name>
</gene>
<keyword evidence="8" id="KW-0175">Coiled coil</keyword>
<keyword evidence="6" id="KW-0539">Nucleus</keyword>
<keyword evidence="12" id="KW-1185">Reference proteome</keyword>
<protein>
    <recommendedName>
        <fullName evidence="7">Structure-specific endonuclease subunit SLX4</fullName>
    </recommendedName>
</protein>
<organism evidence="11 12">
    <name type="scientific">Spodoptera exigua</name>
    <name type="common">Beet armyworm</name>
    <name type="synonym">Noctua fulgens</name>
    <dbReference type="NCBI Taxonomy" id="7107"/>
    <lineage>
        <taxon>Eukaryota</taxon>
        <taxon>Metazoa</taxon>
        <taxon>Ecdysozoa</taxon>
        <taxon>Arthropoda</taxon>
        <taxon>Hexapoda</taxon>
        <taxon>Insecta</taxon>
        <taxon>Pterygota</taxon>
        <taxon>Neoptera</taxon>
        <taxon>Endopterygota</taxon>
        <taxon>Lepidoptera</taxon>
        <taxon>Glossata</taxon>
        <taxon>Ditrysia</taxon>
        <taxon>Noctuoidea</taxon>
        <taxon>Noctuidae</taxon>
        <taxon>Amphipyrinae</taxon>
        <taxon>Spodoptera</taxon>
    </lineage>
</organism>
<evidence type="ECO:0000256" key="3">
    <source>
        <dbReference type="ARBA" id="ARBA00022763"/>
    </source>
</evidence>
<evidence type="ECO:0000313" key="11">
    <source>
        <dbReference type="EMBL" id="KAF9423678.1"/>
    </source>
</evidence>
<evidence type="ECO:0000256" key="7">
    <source>
        <dbReference type="ARBA" id="ARBA00029496"/>
    </source>
</evidence>
<feature type="compositionally biased region" description="Basic residues" evidence="9">
    <location>
        <begin position="81"/>
        <end position="92"/>
    </location>
</feature>
<feature type="compositionally biased region" description="Polar residues" evidence="9">
    <location>
        <begin position="615"/>
        <end position="625"/>
    </location>
</feature>
<keyword evidence="3" id="KW-0227">DNA damage</keyword>
<evidence type="ECO:0000256" key="10">
    <source>
        <dbReference type="SAM" id="Phobius"/>
    </source>
</evidence>
<dbReference type="GO" id="GO:0006260">
    <property type="term" value="P:DNA replication"/>
    <property type="evidence" value="ECO:0007669"/>
    <property type="project" value="InterPro"/>
</dbReference>
<dbReference type="GO" id="GO:0033557">
    <property type="term" value="C:Slx1-Slx4 complex"/>
    <property type="evidence" value="ECO:0007669"/>
    <property type="project" value="InterPro"/>
</dbReference>
<evidence type="ECO:0000256" key="8">
    <source>
        <dbReference type="SAM" id="Coils"/>
    </source>
</evidence>
<proteinExistence type="inferred from homology"/>
<dbReference type="PANTHER" id="PTHR21541">
    <property type="entry name" value="BTB POZ DOMAIN CONTAINING 12"/>
    <property type="match status" value="1"/>
</dbReference>
<name>A0A835GT79_SPOEX</name>
<feature type="region of interest" description="Disordered" evidence="9">
    <location>
        <begin position="721"/>
        <end position="751"/>
    </location>
</feature>
<evidence type="ECO:0000256" key="6">
    <source>
        <dbReference type="ARBA" id="ARBA00023242"/>
    </source>
</evidence>
<evidence type="ECO:0000256" key="9">
    <source>
        <dbReference type="SAM" id="MobiDB-lite"/>
    </source>
</evidence>
<feature type="transmembrane region" description="Helical" evidence="10">
    <location>
        <begin position="23"/>
        <end position="42"/>
    </location>
</feature>
<dbReference type="GO" id="GO:0006281">
    <property type="term" value="P:DNA repair"/>
    <property type="evidence" value="ECO:0007669"/>
    <property type="project" value="UniProtKB-KW"/>
</dbReference>
<keyword evidence="4" id="KW-0233">DNA recombination</keyword>
<dbReference type="PANTHER" id="PTHR21541:SF3">
    <property type="entry name" value="STRUCTURE-SPECIFIC ENDONUCLEASE SUBUNIT SLX4"/>
    <property type="match status" value="1"/>
</dbReference>
<accession>A0A835GT79</accession>
<sequence>MAIGVDTSKWKPRKIAGTPASKFRNILGVGILSFGIITGLIFHECIRSKYFVPKPDMDESLSDFQEAKQSCKGPKPVTKPSKPKTRKVTKRIKGQKDIRTALKGKKNELEAYTKEFDNVCKKSGLDVDSEQLQLAIALSKSLQTEANEPENTSTLTSQQRVANIRKTLQEYGFKVPEAKITAVKKARKLKKNYKLLTTPEEEKHQIITSKYTQVLFENLDKSIIEQNSEDLNARVFHIASNILYECMKDDSIFYVDNLVERSKSNGSLLRDWSEIPGRPVSPKPEAPTTMDFKDIDCSQNELDVILSGSIKSVKDILDTKYSKLKNNAPCIIINDEDKCNNKMDSSIISIDDNHEVETINKSPFEKAFCLQSPIKKVGPKTPVKRLFNDESCVSDVIEITSPKVENKDCKVLNIESKLKVTEPCRSVSPDIFDDELSSIIDVSKPINILSQEHKTKVFSQDNYMDLTQCANVVSQNSEKSALLSQDVTKRKSNDFMEITECVVGSSQPIREELKEIDLTQSPEANNTIRGGNNSINVDNNLDKVSVNISNDVEQETSDSVSQNITDEQNVTVVPNERINMDKEDNVDLTQSSNEQDGNMEVIDDNNEARGKNAGESINLTQSSNSDDLDGLPSVNFGDSHAQTYLDDTIIVDPVDYISNGKVKQSTLLGNRAQSPVCDLTQEQEAKSNSSPVLAKEACTSFYEDFVHEHSESDISKEIEQNVRKKDDSNNVLREEETDDIDLTQSSDTTEEISNHIESDKNIFNNSSLGKNGDISIDYDEIDTEDNSYNTESLKDNEKNDSMTQKSEDNNIHIIDENDEALNSSQNSEVFHISDKELDYSLHKSRFELPKDNFDFGGISVLDNITRLDGTRNLSEIGQRISVANENVVDSLPEIKFGNENEKGIDKSEVHVNMDITSEEFQDVLANTNGVINVKTPNKSEYVIKTGDVTPMADYASMSTPERNRELDKYGLKPFKRKRAIKILTHIYNQMHPTIQQLVDEDQPSCKKPRLTLTQDSSPKKFAKSPTKSSQIIPKKSPLKIHNGIAHCSHTNSDEIERDRCIQSAPTSKVDEKSSEVCAYEVSNEFAIVKTIECNPDDWVFQKREKAKVHSCRVPLHIAFHNYVLSRRSLREAILKYEPVNIDVIHKDLVGYGHRYDPKELLKFLDKRCITVKTTDNNARNNRR</sequence>
<dbReference type="GO" id="GO:0000712">
    <property type="term" value="P:resolution of meiotic recombination intermediates"/>
    <property type="evidence" value="ECO:0007669"/>
    <property type="project" value="TreeGrafter"/>
</dbReference>
<dbReference type="Pfam" id="PF09494">
    <property type="entry name" value="Slx4"/>
    <property type="match status" value="1"/>
</dbReference>
<feature type="compositionally biased region" description="Polar residues" evidence="9">
    <location>
        <begin position="587"/>
        <end position="596"/>
    </location>
</feature>
<reference evidence="11" key="1">
    <citation type="submission" date="2020-08" db="EMBL/GenBank/DDBJ databases">
        <title>Spodoptera exigua strain:BAW_Kor-Di-RS1 Genome sequencing and assembly.</title>
        <authorList>
            <person name="Kim J."/>
            <person name="Nam H.Y."/>
            <person name="Kwon M."/>
            <person name="Choi J.H."/>
            <person name="Cho S.R."/>
            <person name="Kim G.-H."/>
        </authorList>
    </citation>
    <scope>NUCLEOTIDE SEQUENCE</scope>
    <source>
        <strain evidence="11">BAW_Kor-Di-RS1</strain>
        <tissue evidence="11">Whole-body</tissue>
    </source>
</reference>
<feature type="region of interest" description="Disordered" evidence="9">
    <location>
        <begin position="582"/>
        <end position="634"/>
    </location>
</feature>
<keyword evidence="10" id="KW-0812">Transmembrane</keyword>
<keyword evidence="10" id="KW-0472">Membrane</keyword>
<keyword evidence="10" id="KW-1133">Transmembrane helix</keyword>
<dbReference type="AlphaFoldDB" id="A0A835GT79"/>
<evidence type="ECO:0000313" key="12">
    <source>
        <dbReference type="Proteomes" id="UP000648187"/>
    </source>
</evidence>
<keyword evidence="5" id="KW-0234">DNA repair</keyword>
<feature type="coiled-coil region" evidence="8">
    <location>
        <begin position="95"/>
        <end position="122"/>
    </location>
</feature>
<feature type="compositionally biased region" description="Basic and acidic residues" evidence="9">
    <location>
        <begin position="792"/>
        <end position="808"/>
    </location>
</feature>
<dbReference type="EMBL" id="JACKWZ010000007">
    <property type="protein sequence ID" value="KAF9423678.1"/>
    <property type="molecule type" value="Genomic_DNA"/>
</dbReference>
<dbReference type="CDD" id="cd22999">
    <property type="entry name" value="SAP_SLX4"/>
    <property type="match status" value="1"/>
</dbReference>
<feature type="compositionally biased region" description="Basic and acidic residues" evidence="9">
    <location>
        <begin position="721"/>
        <end position="734"/>
    </location>
</feature>